<dbReference type="RefSeq" id="WP_172492709.1">
    <property type="nucleotide sequence ID" value="NZ_BARJ01000009.1"/>
</dbReference>
<dbReference type="AlphaFoldDB" id="A0A829X5U0"/>
<evidence type="ECO:0000313" key="2">
    <source>
        <dbReference type="EMBL" id="GEM16989.1"/>
    </source>
</evidence>
<dbReference type="EMBL" id="BARJ01000009">
    <property type="protein sequence ID" value="GEM16989.1"/>
    <property type="molecule type" value="Genomic_DNA"/>
</dbReference>
<evidence type="ECO:0000313" key="3">
    <source>
        <dbReference type="Proteomes" id="UP000484858"/>
    </source>
</evidence>
<reference evidence="2 3" key="1">
    <citation type="submission" date="2013-04" db="EMBL/GenBank/DDBJ databases">
        <title>Gluconobacter oxydans NBRC 3293 whole genome sequence.</title>
        <authorList>
            <person name="Matsutani M."/>
            <person name="Yakushi T."/>
            <person name="Matsushita K."/>
        </authorList>
    </citation>
    <scope>NUCLEOTIDE SEQUENCE [LARGE SCALE GENOMIC DNA]</scope>
    <source>
        <strain evidence="2 3">NBRC 3293</strain>
    </source>
</reference>
<feature type="region of interest" description="Disordered" evidence="1">
    <location>
        <begin position="1"/>
        <end position="21"/>
    </location>
</feature>
<sequence length="526" mass="59694">MTAKETQDTISKSANQSRASLGNPWQDWHINLRSGMTARDLNLRLQAVLFTAEHYRHCRPYWTRTFGAERPLGYEPDAKEQTMLIRADRARRYRQTTVTTYLRLQYLHAQLAQAVGPGRSQSASQQARLNFRNEHMSRLQDMTGRIGASDPFDFAAIHRGLRPRRLRLARLTPREMTFIDYEERRRTLLLAGVYIIGQAVHVAARLIVHHGDTINVSWNLLAHLFSEAIEPGSRRSLSHYLMDETSVRIRNDLELFITTTYPLSGARTKNRQAKKDSKYLGLTRSVFLDLKKYYEPVAAQLGAMHLLACHRTEPARPNTGQWPSVIPPESGAPSLMRGGYTLLDDPDEEDMTYATIGHTLALEQILTRQLPAARSKKRKSLLTRGDLIPLNGDFQSSALSNDTGMRFRDNSISVFHDPFSNKSYRVKDPSSPYKSEIDSYEYDENQPFHIPEYIPQPSEPDDLETLPGRECSADNQGPPPETDGAASVSDDHDRRFLSARIPLRLPPLPENVLAAALAYQDTNKKT</sequence>
<proteinExistence type="predicted"/>
<accession>A0A829X5U0</accession>
<feature type="region of interest" description="Disordered" evidence="1">
    <location>
        <begin position="455"/>
        <end position="493"/>
    </location>
</feature>
<comment type="caution">
    <text evidence="2">The sequence shown here is derived from an EMBL/GenBank/DDBJ whole genome shotgun (WGS) entry which is preliminary data.</text>
</comment>
<evidence type="ECO:0000256" key="1">
    <source>
        <dbReference type="SAM" id="MobiDB-lite"/>
    </source>
</evidence>
<gene>
    <name evidence="2" type="ORF">NBRC3293_1486</name>
</gene>
<protein>
    <submittedName>
        <fullName evidence="2">Uncharacterized protein</fullName>
    </submittedName>
</protein>
<dbReference type="Proteomes" id="UP000484858">
    <property type="component" value="Unassembled WGS sequence"/>
</dbReference>
<name>A0A829X5U0_GLUOY</name>
<organism evidence="2 3">
    <name type="scientific">Gluconobacter oxydans NBRC 3293</name>
    <dbReference type="NCBI Taxonomy" id="1315969"/>
    <lineage>
        <taxon>Bacteria</taxon>
        <taxon>Pseudomonadati</taxon>
        <taxon>Pseudomonadota</taxon>
        <taxon>Alphaproteobacteria</taxon>
        <taxon>Acetobacterales</taxon>
        <taxon>Acetobacteraceae</taxon>
        <taxon>Gluconobacter</taxon>
    </lineage>
</organism>
<feature type="compositionally biased region" description="Polar residues" evidence="1">
    <location>
        <begin position="8"/>
        <end position="20"/>
    </location>
</feature>